<protein>
    <submittedName>
        <fullName evidence="2">Uncharacterized protein</fullName>
    </submittedName>
</protein>
<comment type="caution">
    <text evidence="2">The sequence shown here is derived from an EMBL/GenBank/DDBJ whole genome shotgun (WGS) entry which is preliminary data.</text>
</comment>
<keyword evidence="1" id="KW-0732">Signal</keyword>
<dbReference type="RefSeq" id="WP_152897569.1">
    <property type="nucleotide sequence ID" value="NZ_WHUV01000002.1"/>
</dbReference>
<sequence length="214" mass="23400">MDLIRAFSRHSPKPLALVLSLWAGNSLAASLSDSLMQCQPAFFKDLYQQRAELGRVVALKHDDQQGIAWIPVPDRHDNATSTATFSRPLQDKGLKLTGYYDSVFDLGSEGIYYFWGLEIDASREAVMAAMPQAGWQEAGEYFISRPQIKPSAQAPWQDNPAAVSEIAPAPGSAEKILMLSVEGGKTRMLCSLQGSVDATLLRQERPDMAQGAAQ</sequence>
<organism evidence="2 3">
    <name type="scientific">Pseudomonas piscis</name>
    <dbReference type="NCBI Taxonomy" id="2614538"/>
    <lineage>
        <taxon>Bacteria</taxon>
        <taxon>Pseudomonadati</taxon>
        <taxon>Pseudomonadota</taxon>
        <taxon>Gammaproteobacteria</taxon>
        <taxon>Pseudomonadales</taxon>
        <taxon>Pseudomonadaceae</taxon>
        <taxon>Pseudomonas</taxon>
    </lineage>
</organism>
<dbReference type="AlphaFoldDB" id="A0A7X1PKJ8"/>
<reference evidence="2 3" key="1">
    <citation type="submission" date="2019-10" db="EMBL/GenBank/DDBJ databases">
        <title>Pseudomonas dajingensis sp. nov., isolated from the profound head ulcers of farmed Murray cod (Maccullochella peelii peelii).</title>
        <authorList>
            <person name="Liu Y."/>
        </authorList>
    </citation>
    <scope>NUCLEOTIDE SEQUENCE [LARGE SCALE GENOMIC DNA]</scope>
    <source>
        <strain evidence="2 3">MC042</strain>
    </source>
</reference>
<evidence type="ECO:0000256" key="1">
    <source>
        <dbReference type="SAM" id="SignalP"/>
    </source>
</evidence>
<feature type="signal peptide" evidence="1">
    <location>
        <begin position="1"/>
        <end position="28"/>
    </location>
</feature>
<gene>
    <name evidence="2" type="ORF">GDH07_11240</name>
</gene>
<accession>A0A7X1PKJ8</accession>
<evidence type="ECO:0000313" key="3">
    <source>
        <dbReference type="Proteomes" id="UP000486534"/>
    </source>
</evidence>
<feature type="chain" id="PRO_5030542321" evidence="1">
    <location>
        <begin position="29"/>
        <end position="214"/>
    </location>
</feature>
<evidence type="ECO:0000313" key="2">
    <source>
        <dbReference type="EMBL" id="MQA53886.1"/>
    </source>
</evidence>
<proteinExistence type="predicted"/>
<dbReference type="EMBL" id="WHUV01000002">
    <property type="protein sequence ID" value="MQA53886.1"/>
    <property type="molecule type" value="Genomic_DNA"/>
</dbReference>
<dbReference type="Proteomes" id="UP000486534">
    <property type="component" value="Unassembled WGS sequence"/>
</dbReference>
<name>A0A7X1PKJ8_9PSED</name>